<evidence type="ECO:0000256" key="1">
    <source>
        <dbReference type="ARBA" id="ARBA00022729"/>
    </source>
</evidence>
<proteinExistence type="predicted"/>
<dbReference type="EMBL" id="LR796696">
    <property type="protein sequence ID" value="CAB4159839.1"/>
    <property type="molecule type" value="Genomic_DNA"/>
</dbReference>
<name>A0A6J5NKD4_9CAUD</name>
<keyword evidence="1" id="KW-0732">Signal</keyword>
<accession>A0A6J5NKD4</accession>
<dbReference type="InterPro" id="IPR032812">
    <property type="entry name" value="SbsA_Ig"/>
</dbReference>
<reference evidence="3" key="1">
    <citation type="submission" date="2020-04" db="EMBL/GenBank/DDBJ databases">
        <authorList>
            <person name="Chiriac C."/>
            <person name="Salcher M."/>
            <person name="Ghai R."/>
            <person name="Kavagutti S V."/>
        </authorList>
    </citation>
    <scope>NUCLEOTIDE SEQUENCE</scope>
</reference>
<evidence type="ECO:0000313" key="3">
    <source>
        <dbReference type="EMBL" id="CAB4159839.1"/>
    </source>
</evidence>
<protein>
    <recommendedName>
        <fullName evidence="2">SbsA Ig-like domain-containing protein</fullName>
    </recommendedName>
</protein>
<gene>
    <name evidence="3" type="ORF">UFOVP724_7</name>
</gene>
<feature type="domain" description="SbsA Ig-like" evidence="2">
    <location>
        <begin position="292"/>
        <end position="356"/>
    </location>
</feature>
<dbReference type="Pfam" id="PF13205">
    <property type="entry name" value="Big_5"/>
    <property type="match status" value="1"/>
</dbReference>
<evidence type="ECO:0000259" key="2">
    <source>
        <dbReference type="Pfam" id="PF13205"/>
    </source>
</evidence>
<sequence>MSINLITSLIYPQNNENNIPIGSSIVLFFDKEVDINSIKECCILTGPDNDRTSGPDNAVWMLNNQNKDFLRSPGYNGFVDFDVELKYYDDTTSSEVNNVDDSDIVSSYYSMAIIKPNKALSVHCDYKLYLIGENTSNIGAFQPQNSISQRTHYSATLNGLITKRIKTRGTFNFINPLTLNVKIVSSGLGSEARYVWWFSNEPVPNLNSERITKCSTKYRSLDHGLTISFENTQYTQNELYQIKCYPKQNLQTSYLFNFRTGNEDVFIESDYNYTSTSPLDISVPTRLKRVETEPLRIVSIDPDPGSINISKDNKIITITFNKELNPDSINQNSIKIKSLPVSGNYQSYNENTKTFELAKIVSVIDNKIIIEL</sequence>
<organism evidence="3">
    <name type="scientific">uncultured Caudovirales phage</name>
    <dbReference type="NCBI Taxonomy" id="2100421"/>
    <lineage>
        <taxon>Viruses</taxon>
        <taxon>Duplodnaviria</taxon>
        <taxon>Heunggongvirae</taxon>
        <taxon>Uroviricota</taxon>
        <taxon>Caudoviricetes</taxon>
        <taxon>Peduoviridae</taxon>
        <taxon>Maltschvirus</taxon>
        <taxon>Maltschvirus maltsch</taxon>
    </lineage>
</organism>